<dbReference type="Proteomes" id="UP001432202">
    <property type="component" value="Chromosome"/>
</dbReference>
<dbReference type="GeneID" id="89336582"/>
<organism evidence="1 2">
    <name type="scientific">Sulfolobus tengchongensis</name>
    <dbReference type="NCBI Taxonomy" id="207809"/>
    <lineage>
        <taxon>Archaea</taxon>
        <taxon>Thermoproteota</taxon>
        <taxon>Thermoprotei</taxon>
        <taxon>Sulfolobales</taxon>
        <taxon>Sulfolobaceae</taxon>
        <taxon>Sulfolobus</taxon>
    </lineage>
</organism>
<keyword evidence="2" id="KW-1185">Reference proteome</keyword>
<accession>A0AAX4KXK3</accession>
<dbReference type="AlphaFoldDB" id="A0AAX4KXK3"/>
<evidence type="ECO:0000313" key="1">
    <source>
        <dbReference type="EMBL" id="WWQ59332.1"/>
    </source>
</evidence>
<gene>
    <name evidence="1" type="ORF">V6M85_07400</name>
</gene>
<dbReference type="EMBL" id="CP146016">
    <property type="protein sequence ID" value="WWQ59332.1"/>
    <property type="molecule type" value="Genomic_DNA"/>
</dbReference>
<evidence type="ECO:0000313" key="2">
    <source>
        <dbReference type="Proteomes" id="UP001432202"/>
    </source>
</evidence>
<dbReference type="RefSeq" id="WP_338598412.1">
    <property type="nucleotide sequence ID" value="NZ_CP146016.1"/>
</dbReference>
<sequence>MRKPKILLNIIKSLIENDGHITSRELPRSKRTQIKQIHNAIILLEKLGVIKVDGDLDKNKFTISLVRDFQFLILEQKVKVIFHEDRSKTKSFKFHAIALKDTIREIEDNSYWSVDDKVKTRIEVYNPKREHGKIIVDRIELGSQKATIKLHLDPPSRMGERILHGFKVIQTNYFTFTQKETIERYGDPEMMDGLQVLQPTLLAVLEIKFPNNYEFIDVKAEKYDLVIVDGPQMPSTIPNHRLHIKKNGIYLKIVHPQIGYYFLAWKSAN</sequence>
<protein>
    <submittedName>
        <fullName evidence="1">Uncharacterized protein</fullName>
    </submittedName>
</protein>
<reference evidence="1 2" key="1">
    <citation type="submission" date="2024-02" db="EMBL/GenBank/DDBJ databases">
        <title>STSV induces naive adaptation in Sulfolobus.</title>
        <authorList>
            <person name="Xiang X."/>
            <person name="Song M."/>
        </authorList>
    </citation>
    <scope>NUCLEOTIDE SEQUENCE [LARGE SCALE GENOMIC DNA]</scope>
    <source>
        <strain evidence="1 2">RT2</strain>
    </source>
</reference>
<name>A0AAX4KXK3_9CREN</name>
<proteinExistence type="predicted"/>